<dbReference type="Gene3D" id="3.10.20.550">
    <property type="entry name" value="ASAP complex, SAP18 subunit"/>
    <property type="match status" value="1"/>
</dbReference>
<evidence type="ECO:0000313" key="3">
    <source>
        <dbReference type="EMBL" id="SPO22361.1"/>
    </source>
</evidence>
<feature type="region of interest" description="Disordered" evidence="2">
    <location>
        <begin position="213"/>
        <end position="238"/>
    </location>
</feature>
<gene>
    <name evidence="3" type="ORF">UTRI_01039</name>
</gene>
<sequence length="238" mass="26280">MLDTTTTTTTITTTITTAVQYPSSLLQAGALSMAAQPPSPGDDATPFLLRVYVKPAPFRPLDDFHPDFRPARDEFKLYVWKTNTLREVAQMLYDADSNISTPFALHAFRHIYWNDRLRDFDAKPVGVGVTRVPLDSVSSLLSDLDSADQDGMDVDTADSKPNHNTSSETISKVLGWDLLKDEIDETAAAITLAEINLADGDLLDCVVKPDPSLTMAPKQARPSGRDRVSVDRFTHSRR</sequence>
<evidence type="ECO:0000256" key="2">
    <source>
        <dbReference type="SAM" id="MobiDB-lite"/>
    </source>
</evidence>
<keyword evidence="4" id="KW-1185">Reference proteome</keyword>
<dbReference type="InterPro" id="IPR042534">
    <property type="entry name" value="SAP18_sf"/>
</dbReference>
<dbReference type="GO" id="GO:0005634">
    <property type="term" value="C:nucleus"/>
    <property type="evidence" value="ECO:0007669"/>
    <property type="project" value="TreeGrafter"/>
</dbReference>
<dbReference type="Proteomes" id="UP000324022">
    <property type="component" value="Unassembled WGS sequence"/>
</dbReference>
<dbReference type="PANTHER" id="PTHR13082:SF0">
    <property type="entry name" value="HISTONE DEACETYLASE COMPLEX SUBUNIT SAP18"/>
    <property type="match status" value="1"/>
</dbReference>
<evidence type="ECO:0000256" key="1">
    <source>
        <dbReference type="ARBA" id="ARBA00009143"/>
    </source>
</evidence>
<dbReference type="PANTHER" id="PTHR13082">
    <property type="entry name" value="SAP18"/>
    <property type="match status" value="1"/>
</dbReference>
<dbReference type="AlphaFoldDB" id="A0A5C3DYM8"/>
<comment type="similarity">
    <text evidence="1">Belongs to the SAP18 family.</text>
</comment>
<reference evidence="3 4" key="1">
    <citation type="submission" date="2018-03" db="EMBL/GenBank/DDBJ databases">
        <authorList>
            <person name="Guldener U."/>
        </authorList>
    </citation>
    <scope>NUCLEOTIDE SEQUENCE [LARGE SCALE GENOMIC DNA]</scope>
    <source>
        <strain evidence="3 4">NBRC100155</strain>
    </source>
</reference>
<name>A0A5C3DYM8_9BASI</name>
<dbReference type="Pfam" id="PF06487">
    <property type="entry name" value="SAP18"/>
    <property type="match status" value="1"/>
</dbReference>
<feature type="region of interest" description="Disordered" evidence="2">
    <location>
        <begin position="148"/>
        <end position="167"/>
    </location>
</feature>
<feature type="compositionally biased region" description="Basic and acidic residues" evidence="2">
    <location>
        <begin position="223"/>
        <end position="238"/>
    </location>
</feature>
<evidence type="ECO:0000313" key="4">
    <source>
        <dbReference type="Proteomes" id="UP000324022"/>
    </source>
</evidence>
<proteinExistence type="inferred from homology"/>
<organism evidence="3 4">
    <name type="scientific">Ustilago trichophora</name>
    <dbReference type="NCBI Taxonomy" id="86804"/>
    <lineage>
        <taxon>Eukaryota</taxon>
        <taxon>Fungi</taxon>
        <taxon>Dikarya</taxon>
        <taxon>Basidiomycota</taxon>
        <taxon>Ustilaginomycotina</taxon>
        <taxon>Ustilaginomycetes</taxon>
        <taxon>Ustilaginales</taxon>
        <taxon>Ustilaginaceae</taxon>
        <taxon>Ustilago</taxon>
    </lineage>
</organism>
<dbReference type="InterPro" id="IPR010516">
    <property type="entry name" value="SAP18"/>
</dbReference>
<accession>A0A5C3DYM8</accession>
<dbReference type="EMBL" id="OOIN01000004">
    <property type="protein sequence ID" value="SPO22361.1"/>
    <property type="molecule type" value="Genomic_DNA"/>
</dbReference>
<protein>
    <submittedName>
        <fullName evidence="3">Uncharacterized protein</fullName>
    </submittedName>
</protein>
<dbReference type="OrthoDB" id="440566at2759"/>